<keyword evidence="1" id="KW-0479">Metal-binding</keyword>
<gene>
    <name evidence="2" type="ORF">B6F84_06015</name>
</gene>
<dbReference type="Pfam" id="PF01546">
    <property type="entry name" value="Peptidase_M20"/>
    <property type="match status" value="1"/>
</dbReference>
<name>A0A1W6JZH2_9CREN</name>
<dbReference type="STRING" id="282676.B6F84_06015"/>
<sequence>MINYNDITIRLKKDASDMKDEAISIWKYLHQNPEESLKEYNTSSFIENKLKELGIETKRVDNSVIGILDTKKPGKNIAIRSEIDAIPVKELTNLPFKSNKEISHVCGHDVHITMMLNSIKLLIKNIDLLQGKIFFVFESGKEERIGAKRILESGILNNVDHIVGFHVTTQLPTGVLGTKENVILSTSTAFKIKIHGMGGHISDSHNTVDPVFISSQILLVLYSIPKLIDPREIFTLSITSTHSEGSIDTIPEEAIIQGAISSITTTIQDKIKEFIKSITNTICTLHSAKCEVIFEKELPLGINHPETTQKVMKAISNAFPVIETPVSLLSDDFSFYLQNIPGTYIFIGTKNTLKDCIYPLHNSKFRIDEDIIPIGTVAIALSAIALTRDEE</sequence>
<accession>A0A1W6JZH2</accession>
<dbReference type="PANTHER" id="PTHR11014">
    <property type="entry name" value="PEPTIDASE M20 FAMILY MEMBER"/>
    <property type="match status" value="1"/>
</dbReference>
<dbReference type="KEGG" id="aman:B6F84_06015"/>
<dbReference type="EMBL" id="CP020477">
    <property type="protein sequence ID" value="ARM75637.1"/>
    <property type="molecule type" value="Genomic_DNA"/>
</dbReference>
<dbReference type="PANTHER" id="PTHR11014:SF63">
    <property type="entry name" value="METALLOPEPTIDASE, PUTATIVE (AFU_ORTHOLOGUE AFUA_6G09600)-RELATED"/>
    <property type="match status" value="1"/>
</dbReference>
<keyword evidence="3" id="KW-1185">Reference proteome</keyword>
<feature type="binding site" evidence="1">
    <location>
        <position position="361"/>
    </location>
    <ligand>
        <name>Mn(2+)</name>
        <dbReference type="ChEBI" id="CHEBI:29035"/>
        <label>2</label>
    </ligand>
</feature>
<proteinExistence type="predicted"/>
<evidence type="ECO:0000313" key="2">
    <source>
        <dbReference type="EMBL" id="ARM75637.1"/>
    </source>
</evidence>
<evidence type="ECO:0000313" key="3">
    <source>
        <dbReference type="Proteomes" id="UP000193404"/>
    </source>
</evidence>
<dbReference type="InterPro" id="IPR036264">
    <property type="entry name" value="Bact_exopeptidase_dim_dom"/>
</dbReference>
<reference evidence="2 3" key="1">
    <citation type="submission" date="2017-03" db="EMBL/GenBank/DDBJ databases">
        <title>Sulfur activation and transportation mechanism of thermophilic Archaea Acidianus manzaensis YN-25.</title>
        <authorList>
            <person name="Ma Y."/>
            <person name="Yang Y."/>
            <person name="Xia J."/>
        </authorList>
    </citation>
    <scope>NUCLEOTIDE SEQUENCE [LARGE SCALE GENOMIC DNA]</scope>
    <source>
        <strain evidence="2 3">YN-25</strain>
    </source>
</reference>
<dbReference type="Gene3D" id="3.40.630.10">
    <property type="entry name" value="Zn peptidases"/>
    <property type="match status" value="1"/>
</dbReference>
<evidence type="ECO:0000256" key="1">
    <source>
        <dbReference type="PIRSR" id="PIRSR005962-1"/>
    </source>
</evidence>
<dbReference type="GO" id="GO:0046872">
    <property type="term" value="F:metal ion binding"/>
    <property type="evidence" value="ECO:0007669"/>
    <property type="project" value="UniProtKB-KW"/>
</dbReference>
<feature type="binding site" evidence="1">
    <location>
        <position position="106"/>
    </location>
    <ligand>
        <name>Mn(2+)</name>
        <dbReference type="ChEBI" id="CHEBI:29035"/>
        <label>2</label>
    </ligand>
</feature>
<dbReference type="OrthoDB" id="247417at2157"/>
<dbReference type="GeneID" id="41590457"/>
<dbReference type="AlphaFoldDB" id="A0A1W6JZH2"/>
<dbReference type="SUPFAM" id="SSF55031">
    <property type="entry name" value="Bacterial exopeptidase dimerisation domain"/>
    <property type="match status" value="1"/>
</dbReference>
<feature type="binding site" evidence="1">
    <location>
        <position position="166"/>
    </location>
    <ligand>
        <name>Mn(2+)</name>
        <dbReference type="ChEBI" id="CHEBI:29035"/>
        <label>2</label>
    </ligand>
</feature>
<dbReference type="RefSeq" id="WP_148691410.1">
    <property type="nucleotide sequence ID" value="NZ_CP020477.1"/>
</dbReference>
<dbReference type="SUPFAM" id="SSF53187">
    <property type="entry name" value="Zn-dependent exopeptidases"/>
    <property type="match status" value="1"/>
</dbReference>
<comment type="cofactor">
    <cofactor evidence="1">
        <name>Mn(2+)</name>
        <dbReference type="ChEBI" id="CHEBI:29035"/>
    </cofactor>
    <text evidence="1">The Mn(2+) ion enhances activity.</text>
</comment>
<keyword evidence="1" id="KW-0464">Manganese</keyword>
<dbReference type="Proteomes" id="UP000193404">
    <property type="component" value="Chromosome"/>
</dbReference>
<evidence type="ECO:0008006" key="4">
    <source>
        <dbReference type="Google" id="ProtNLM"/>
    </source>
</evidence>
<feature type="binding site" evidence="1">
    <location>
        <position position="108"/>
    </location>
    <ligand>
        <name>Mn(2+)</name>
        <dbReference type="ChEBI" id="CHEBI:29035"/>
        <label>2</label>
    </ligand>
</feature>
<organism evidence="2 3">
    <name type="scientific">Acidianus manzaensis</name>
    <dbReference type="NCBI Taxonomy" id="282676"/>
    <lineage>
        <taxon>Archaea</taxon>
        <taxon>Thermoproteota</taxon>
        <taxon>Thermoprotei</taxon>
        <taxon>Sulfolobales</taxon>
        <taxon>Sulfolobaceae</taxon>
        <taxon>Acidianus</taxon>
    </lineage>
</organism>
<dbReference type="NCBIfam" id="TIGR01891">
    <property type="entry name" value="amidohydrolases"/>
    <property type="match status" value="1"/>
</dbReference>
<protein>
    <recommendedName>
        <fullName evidence="4">Carboxypeptidase</fullName>
    </recommendedName>
</protein>
<dbReference type="Gene3D" id="3.30.70.360">
    <property type="match status" value="1"/>
</dbReference>
<dbReference type="GO" id="GO:0016787">
    <property type="term" value="F:hydrolase activity"/>
    <property type="evidence" value="ECO:0007669"/>
    <property type="project" value="InterPro"/>
</dbReference>
<feature type="binding site" evidence="1">
    <location>
        <position position="142"/>
    </location>
    <ligand>
        <name>Mn(2+)</name>
        <dbReference type="ChEBI" id="CHEBI:29035"/>
        <label>2</label>
    </ligand>
</feature>
<dbReference type="PIRSF" id="PIRSF005962">
    <property type="entry name" value="Pept_M20D_amidohydro"/>
    <property type="match status" value="1"/>
</dbReference>
<dbReference type="InterPro" id="IPR002933">
    <property type="entry name" value="Peptidase_M20"/>
</dbReference>
<dbReference type="InterPro" id="IPR017439">
    <property type="entry name" value="Amidohydrolase"/>
</dbReference>